<evidence type="ECO:0000259" key="2">
    <source>
        <dbReference type="Pfam" id="PF07992"/>
    </source>
</evidence>
<dbReference type="PANTHER" id="PTHR42949:SF3">
    <property type="entry name" value="ANAEROBIC GLYCEROL-3-PHOSPHATE DEHYDROGENASE SUBUNIT B"/>
    <property type="match status" value="1"/>
</dbReference>
<dbReference type="PANTHER" id="PTHR42949">
    <property type="entry name" value="ANAEROBIC GLYCEROL-3-PHOSPHATE DEHYDROGENASE SUBUNIT B"/>
    <property type="match status" value="1"/>
</dbReference>
<dbReference type="EMBL" id="DRUZ01000106">
    <property type="protein sequence ID" value="HHS02650.1"/>
    <property type="molecule type" value="Genomic_DNA"/>
</dbReference>
<dbReference type="AlphaFoldDB" id="A0A7C5V2M8"/>
<dbReference type="PRINTS" id="PR00368">
    <property type="entry name" value="FADPNR"/>
</dbReference>
<gene>
    <name evidence="3" type="ORF">ENL71_09305</name>
</gene>
<evidence type="ECO:0000313" key="3">
    <source>
        <dbReference type="EMBL" id="HHS02650.1"/>
    </source>
</evidence>
<organism evidence="3">
    <name type="scientific">Caldicellulosiruptor owensensis</name>
    <dbReference type="NCBI Taxonomy" id="55205"/>
    <lineage>
        <taxon>Bacteria</taxon>
        <taxon>Bacillati</taxon>
        <taxon>Bacillota</taxon>
        <taxon>Bacillota incertae sedis</taxon>
        <taxon>Caldicellulosiruptorales</taxon>
        <taxon>Caldicellulosiruptoraceae</taxon>
        <taxon>Caldicellulosiruptor</taxon>
    </lineage>
</organism>
<dbReference type="SUPFAM" id="SSF51905">
    <property type="entry name" value="FAD/NAD(P)-binding domain"/>
    <property type="match status" value="1"/>
</dbReference>
<dbReference type="Gene3D" id="3.50.50.60">
    <property type="entry name" value="FAD/NAD(P)-binding domain"/>
    <property type="match status" value="2"/>
</dbReference>
<proteinExistence type="predicted"/>
<dbReference type="GO" id="GO:0016491">
    <property type="term" value="F:oxidoreductase activity"/>
    <property type="evidence" value="ECO:0007669"/>
    <property type="project" value="UniProtKB-KW"/>
</dbReference>
<keyword evidence="1" id="KW-0560">Oxidoreductase</keyword>
<name>A0A7C5V2M8_9FIRM</name>
<dbReference type="Pfam" id="PF07992">
    <property type="entry name" value="Pyr_redox_2"/>
    <property type="match status" value="1"/>
</dbReference>
<accession>A0A7C5V2M8</accession>
<evidence type="ECO:0000256" key="1">
    <source>
        <dbReference type="ARBA" id="ARBA00023002"/>
    </source>
</evidence>
<dbReference type="PRINTS" id="PR00411">
    <property type="entry name" value="PNDRDTASEI"/>
</dbReference>
<dbReference type="InterPro" id="IPR036188">
    <property type="entry name" value="FAD/NAD-bd_sf"/>
</dbReference>
<dbReference type="InterPro" id="IPR023753">
    <property type="entry name" value="FAD/NAD-binding_dom"/>
</dbReference>
<feature type="domain" description="FAD/NAD(P)-binding" evidence="2">
    <location>
        <begin position="4"/>
        <end position="314"/>
    </location>
</feature>
<dbReference type="InterPro" id="IPR051691">
    <property type="entry name" value="Metab_Enz_Cyan_OpOx_G3PDH"/>
</dbReference>
<reference evidence="3" key="1">
    <citation type="journal article" date="2020" name="mSystems">
        <title>Genome- and Community-Level Interaction Insights into Carbon Utilization and Element Cycling Functions of Hydrothermarchaeota in Hydrothermal Sediment.</title>
        <authorList>
            <person name="Zhou Z."/>
            <person name="Liu Y."/>
            <person name="Xu W."/>
            <person name="Pan J."/>
            <person name="Luo Z.H."/>
            <person name="Li M."/>
        </authorList>
    </citation>
    <scope>NUCLEOTIDE SEQUENCE [LARGE SCALE GENOMIC DNA]</scope>
    <source>
        <strain evidence="3">SpSt-102</strain>
    </source>
</reference>
<sequence length="421" mass="46678">MEKYRVVIIGGGPAGLAAALDSFKNLKGDKRVLIIERDKFLGGILNQCIHPGFGLHYFNEELTGPEYAHRFVEQVLENRIGYLTETHVIDITPEKEIVAVNKKGLKRIKADSIVLAMGCRERTRGAIITPGTRPAGIFTAGQAQRFINIEGYRIGKKAVIVGSGDIGLIMARRLTLEGIEVKAVVEIMPYSTGLRRNIVQCLDDFGIPLLLSHKLVKIHGKYRVEGVTIARVDSQLQEIPSTERFIECDTVLFSVGLIPENELSKKAGVVLDMRTGGPVVDNTFSTSQKGIFACGNVLHVHDLVDNVTKEAQTAGRYAAIYSQHPELFEDNIHINIEAKDGIRYVVPQKLNKNFVQPFVLRFRVDNFYKDAVVTISNAGKILIENKKSILTPGEMESIEISQKILSQLDFSNDIVVSLQNI</sequence>
<comment type="caution">
    <text evidence="3">The sequence shown here is derived from an EMBL/GenBank/DDBJ whole genome shotgun (WGS) entry which is preliminary data.</text>
</comment>
<protein>
    <submittedName>
        <fullName evidence="3">FAD-dependent oxidoreductase</fullName>
    </submittedName>
</protein>